<dbReference type="EMBL" id="MU860146">
    <property type="protein sequence ID" value="KAK4237287.1"/>
    <property type="molecule type" value="Genomic_DNA"/>
</dbReference>
<reference evidence="3" key="2">
    <citation type="submission" date="2023-05" db="EMBL/GenBank/DDBJ databases">
        <authorList>
            <consortium name="Lawrence Berkeley National Laboratory"/>
            <person name="Steindorff A."/>
            <person name="Hensen N."/>
            <person name="Bonometti L."/>
            <person name="Westerberg I."/>
            <person name="Brannstrom I.O."/>
            <person name="Guillou S."/>
            <person name="Cros-Aarteil S."/>
            <person name="Calhoun S."/>
            <person name="Haridas S."/>
            <person name="Kuo A."/>
            <person name="Mondo S."/>
            <person name="Pangilinan J."/>
            <person name="Riley R."/>
            <person name="Labutti K."/>
            <person name="Andreopoulos B."/>
            <person name="Lipzen A."/>
            <person name="Chen C."/>
            <person name="Yanf M."/>
            <person name="Daum C."/>
            <person name="Ng V."/>
            <person name="Clum A."/>
            <person name="Ohm R."/>
            <person name="Martin F."/>
            <person name="Silar P."/>
            <person name="Natvig D."/>
            <person name="Lalanne C."/>
            <person name="Gautier V."/>
            <person name="Ament-Velasquez S.L."/>
            <person name="Kruys A."/>
            <person name="Hutchinson M.I."/>
            <person name="Powell A.J."/>
            <person name="Barry K."/>
            <person name="Miller A.N."/>
            <person name="Grigoriev I.V."/>
            <person name="Debuchy R."/>
            <person name="Gladieux P."/>
            <person name="Thoren M.H."/>
            <person name="Johannesson H."/>
        </authorList>
    </citation>
    <scope>NUCLEOTIDE SEQUENCE</scope>
    <source>
        <strain evidence="3">CBS 532.94</strain>
    </source>
</reference>
<dbReference type="Gene3D" id="1.20.120.520">
    <property type="entry name" value="nmb1532 protein domain like"/>
    <property type="match status" value="1"/>
</dbReference>
<dbReference type="InterPro" id="IPR012312">
    <property type="entry name" value="Hemerythrin-like"/>
</dbReference>
<accession>A0AAN7HA28</accession>
<dbReference type="CDD" id="cd12108">
    <property type="entry name" value="Hr-like"/>
    <property type="match status" value="1"/>
</dbReference>
<comment type="caution">
    <text evidence="3">The sequence shown here is derived from an EMBL/GenBank/DDBJ whole genome shotgun (WGS) entry which is preliminary data.</text>
</comment>
<dbReference type="Proteomes" id="UP001303760">
    <property type="component" value="Unassembled WGS sequence"/>
</dbReference>
<evidence type="ECO:0000313" key="3">
    <source>
        <dbReference type="EMBL" id="KAK4237287.1"/>
    </source>
</evidence>
<reference evidence="3" key="1">
    <citation type="journal article" date="2023" name="Mol. Phylogenet. Evol.">
        <title>Genome-scale phylogeny and comparative genomics of the fungal order Sordariales.</title>
        <authorList>
            <person name="Hensen N."/>
            <person name="Bonometti L."/>
            <person name="Westerberg I."/>
            <person name="Brannstrom I.O."/>
            <person name="Guillou S."/>
            <person name="Cros-Aarteil S."/>
            <person name="Calhoun S."/>
            <person name="Haridas S."/>
            <person name="Kuo A."/>
            <person name="Mondo S."/>
            <person name="Pangilinan J."/>
            <person name="Riley R."/>
            <person name="LaButti K."/>
            <person name="Andreopoulos B."/>
            <person name="Lipzen A."/>
            <person name="Chen C."/>
            <person name="Yan M."/>
            <person name="Daum C."/>
            <person name="Ng V."/>
            <person name="Clum A."/>
            <person name="Steindorff A."/>
            <person name="Ohm R.A."/>
            <person name="Martin F."/>
            <person name="Silar P."/>
            <person name="Natvig D.O."/>
            <person name="Lalanne C."/>
            <person name="Gautier V."/>
            <person name="Ament-Velasquez S.L."/>
            <person name="Kruys A."/>
            <person name="Hutchinson M.I."/>
            <person name="Powell A.J."/>
            <person name="Barry K."/>
            <person name="Miller A.N."/>
            <person name="Grigoriev I.V."/>
            <person name="Debuchy R."/>
            <person name="Gladieux P."/>
            <person name="Hiltunen Thoren M."/>
            <person name="Johannesson H."/>
        </authorList>
    </citation>
    <scope>NUCLEOTIDE SEQUENCE</scope>
    <source>
        <strain evidence="3">CBS 532.94</strain>
    </source>
</reference>
<feature type="region of interest" description="Disordered" evidence="1">
    <location>
        <begin position="1"/>
        <end position="48"/>
    </location>
</feature>
<feature type="domain" description="Hemerythrin-like" evidence="2">
    <location>
        <begin position="58"/>
        <end position="199"/>
    </location>
</feature>
<dbReference type="Pfam" id="PF01814">
    <property type="entry name" value="Hemerythrin"/>
    <property type="match status" value="1"/>
</dbReference>
<sequence>MFQDERKEPPGVDVQAAPQPPAEQTGSSSVSEPGLESESEPKLPPLTPQEFRIYNRLAEQMDYFHEHFRQMYSTLHTACATNRRPAGMTLKQFIDEGLRLTRYLEMHHSIEETHLYPILARKMPEFRASSPPGGRGKGKESRQEDCELIRQHKLIHDGMDQMAGYLRRCKNRECELELSVLKEKIDPWGDVLLKHLDQEVRDLGAENMRKHWTLQEMRAIPI</sequence>
<keyword evidence="4" id="KW-1185">Reference proteome</keyword>
<feature type="compositionally biased region" description="Polar residues" evidence="1">
    <location>
        <begin position="22"/>
        <end position="31"/>
    </location>
</feature>
<name>A0AAN7HA28_9PEZI</name>
<protein>
    <recommendedName>
        <fullName evidence="2">Hemerythrin-like domain-containing protein</fullName>
    </recommendedName>
</protein>
<proteinExistence type="predicted"/>
<organism evidence="3 4">
    <name type="scientific">Achaetomium macrosporum</name>
    <dbReference type="NCBI Taxonomy" id="79813"/>
    <lineage>
        <taxon>Eukaryota</taxon>
        <taxon>Fungi</taxon>
        <taxon>Dikarya</taxon>
        <taxon>Ascomycota</taxon>
        <taxon>Pezizomycotina</taxon>
        <taxon>Sordariomycetes</taxon>
        <taxon>Sordariomycetidae</taxon>
        <taxon>Sordariales</taxon>
        <taxon>Chaetomiaceae</taxon>
        <taxon>Achaetomium</taxon>
    </lineage>
</organism>
<evidence type="ECO:0000256" key="1">
    <source>
        <dbReference type="SAM" id="MobiDB-lite"/>
    </source>
</evidence>
<dbReference type="InterPro" id="IPR053206">
    <property type="entry name" value="Dimeric_xanthone_biosynth"/>
</dbReference>
<gene>
    <name evidence="3" type="ORF">C8A03DRAFT_16170</name>
</gene>
<dbReference type="PANTHER" id="PTHR38048">
    <property type="entry name" value="EXPRESSED PROTEIN"/>
    <property type="match status" value="1"/>
</dbReference>
<evidence type="ECO:0000313" key="4">
    <source>
        <dbReference type="Proteomes" id="UP001303760"/>
    </source>
</evidence>
<feature type="compositionally biased region" description="Basic and acidic residues" evidence="1">
    <location>
        <begin position="1"/>
        <end position="10"/>
    </location>
</feature>
<dbReference type="AlphaFoldDB" id="A0AAN7HA28"/>
<evidence type="ECO:0000259" key="2">
    <source>
        <dbReference type="Pfam" id="PF01814"/>
    </source>
</evidence>
<dbReference type="PANTHER" id="PTHR38048:SF1">
    <property type="entry name" value="HEMERYTHRIN-LIKE DOMAIN-CONTAINING PROTEIN"/>
    <property type="match status" value="1"/>
</dbReference>